<organism evidence="7 8">
    <name type="scientific">Plectus sambesii</name>
    <dbReference type="NCBI Taxonomy" id="2011161"/>
    <lineage>
        <taxon>Eukaryota</taxon>
        <taxon>Metazoa</taxon>
        <taxon>Ecdysozoa</taxon>
        <taxon>Nematoda</taxon>
        <taxon>Chromadorea</taxon>
        <taxon>Plectida</taxon>
        <taxon>Plectina</taxon>
        <taxon>Plectoidea</taxon>
        <taxon>Plectidae</taxon>
        <taxon>Plectus</taxon>
    </lineage>
</organism>
<keyword evidence="5" id="KW-1133">Transmembrane helix</keyword>
<evidence type="ECO:0000256" key="1">
    <source>
        <dbReference type="ARBA" id="ARBA00022438"/>
    </source>
</evidence>
<dbReference type="Pfam" id="PF00930">
    <property type="entry name" value="DPPIV_N"/>
    <property type="match status" value="1"/>
</dbReference>
<dbReference type="PANTHER" id="PTHR11731:SF200">
    <property type="entry name" value="DIPEPTIDYL PEPTIDASE 10, ISOFORM B"/>
    <property type="match status" value="1"/>
</dbReference>
<dbReference type="GO" id="GO:0005886">
    <property type="term" value="C:plasma membrane"/>
    <property type="evidence" value="ECO:0007669"/>
    <property type="project" value="TreeGrafter"/>
</dbReference>
<evidence type="ECO:0000259" key="6">
    <source>
        <dbReference type="Pfam" id="PF00930"/>
    </source>
</evidence>
<keyword evidence="3" id="KW-0325">Glycoprotein</keyword>
<keyword evidence="1" id="KW-0031">Aminopeptidase</keyword>
<protein>
    <submittedName>
        <fullName evidence="8">Dipeptidylpeptidase IV N-terminal domain-containing protein</fullName>
    </submittedName>
</protein>
<feature type="region of interest" description="Disordered" evidence="4">
    <location>
        <begin position="1"/>
        <end position="23"/>
    </location>
</feature>
<proteinExistence type="predicted"/>
<name>A0A914VW31_9BILA</name>
<evidence type="ECO:0000256" key="4">
    <source>
        <dbReference type="SAM" id="MobiDB-lite"/>
    </source>
</evidence>
<dbReference type="AlphaFoldDB" id="A0A914VW31"/>
<keyword evidence="7" id="KW-1185">Reference proteome</keyword>
<sequence length="490" mass="55036">MSVSAKESGDLLEGGGDEELVAGSPQQRNWRGICIALLVIATMCTLEVFGLQELVAGSPQQRNWRGICIALLVIATMCTLIAVAVLLLTPISGAQLFAGRPISLDDILTQNLTGSSDQVEWKSASQFTFIDEESMLVVDVSKSPPTTRIIASKELFARHGKVYSWSSSSSGAYVVVAYDQKKQYRESFIAVYNVSRTDEQGRAITYEPVGPNKTGDEELQLFRWNPGPNATDFVFVFQNNIWYKHKPETDEATQITSSGSTLVYNGVTDWMYEEEIYGTNEALWWSPTGDYLAFATFDDTEVSQIHFPIYDDEYPTIANIPYPKAGVPQLPKVRLSIWRRSDRITKVLSLPSFDDGSQYHYLFRVSWLPNKIANQADDMLVAVWANRVQNVTHITLCSFTTGECKVNYRQAYRIGDRQLWAEPEEYAINYATKDAYFVILPHRQTDGNVFSHIARVSIPPAIKEGRAVFLPMGEYDVTRIVGYNEARGEV</sequence>
<feature type="transmembrane region" description="Helical" evidence="5">
    <location>
        <begin position="63"/>
        <end position="88"/>
    </location>
</feature>
<evidence type="ECO:0000313" key="8">
    <source>
        <dbReference type="WBParaSite" id="PSAMB.scaffold2597size22337.g18473.t3"/>
    </source>
</evidence>
<keyword evidence="5" id="KW-0812">Transmembrane</keyword>
<dbReference type="PANTHER" id="PTHR11731">
    <property type="entry name" value="PROTEASE FAMILY S9B,C DIPEPTIDYL-PEPTIDASE IV-RELATED"/>
    <property type="match status" value="1"/>
</dbReference>
<evidence type="ECO:0000256" key="3">
    <source>
        <dbReference type="ARBA" id="ARBA00023180"/>
    </source>
</evidence>
<dbReference type="Gene3D" id="2.140.10.30">
    <property type="entry name" value="Dipeptidylpeptidase IV, N-terminal domain"/>
    <property type="match status" value="1"/>
</dbReference>
<keyword evidence="1" id="KW-0645">Protease</keyword>
<dbReference type="InterPro" id="IPR050278">
    <property type="entry name" value="Serine_Prot_S9B/DPPIV"/>
</dbReference>
<keyword evidence="2" id="KW-0720">Serine protease</keyword>
<feature type="domain" description="Dipeptidylpeptidase IV N-terminal" evidence="6">
    <location>
        <begin position="168"/>
        <end position="490"/>
    </location>
</feature>
<keyword evidence="1" id="KW-0378">Hydrolase</keyword>
<dbReference type="GO" id="GO:0008236">
    <property type="term" value="F:serine-type peptidase activity"/>
    <property type="evidence" value="ECO:0007669"/>
    <property type="project" value="UniProtKB-KW"/>
</dbReference>
<evidence type="ECO:0000256" key="2">
    <source>
        <dbReference type="ARBA" id="ARBA00022825"/>
    </source>
</evidence>
<dbReference type="SUPFAM" id="SSF82171">
    <property type="entry name" value="DPP6 N-terminal domain-like"/>
    <property type="match status" value="1"/>
</dbReference>
<dbReference type="InterPro" id="IPR002469">
    <property type="entry name" value="Peptidase_S9B_N"/>
</dbReference>
<reference evidence="8" key="1">
    <citation type="submission" date="2022-11" db="UniProtKB">
        <authorList>
            <consortium name="WormBaseParasite"/>
        </authorList>
    </citation>
    <scope>IDENTIFICATION</scope>
</reference>
<dbReference type="WBParaSite" id="PSAMB.scaffold2597size22337.g18473.t3">
    <property type="protein sequence ID" value="PSAMB.scaffold2597size22337.g18473.t3"/>
    <property type="gene ID" value="PSAMB.scaffold2597size22337.g18473"/>
</dbReference>
<keyword evidence="5" id="KW-0472">Membrane</keyword>
<feature type="transmembrane region" description="Helical" evidence="5">
    <location>
        <begin position="30"/>
        <end position="51"/>
    </location>
</feature>
<dbReference type="GO" id="GO:0006508">
    <property type="term" value="P:proteolysis"/>
    <property type="evidence" value="ECO:0007669"/>
    <property type="project" value="InterPro"/>
</dbReference>
<dbReference type="GO" id="GO:0008239">
    <property type="term" value="F:dipeptidyl-peptidase activity"/>
    <property type="evidence" value="ECO:0007669"/>
    <property type="project" value="TreeGrafter"/>
</dbReference>
<evidence type="ECO:0000313" key="7">
    <source>
        <dbReference type="Proteomes" id="UP000887566"/>
    </source>
</evidence>
<accession>A0A914VW31</accession>
<evidence type="ECO:0000256" key="5">
    <source>
        <dbReference type="SAM" id="Phobius"/>
    </source>
</evidence>
<dbReference type="Proteomes" id="UP000887566">
    <property type="component" value="Unplaced"/>
</dbReference>
<dbReference type="GO" id="GO:0004177">
    <property type="term" value="F:aminopeptidase activity"/>
    <property type="evidence" value="ECO:0007669"/>
    <property type="project" value="UniProtKB-KW"/>
</dbReference>